<comment type="caution">
    <text evidence="16">The sequence shown here is derived from an EMBL/GenBank/DDBJ whole genome shotgun (WGS) entry which is preliminary data.</text>
</comment>
<feature type="domain" description="Inhibitor I9" evidence="15">
    <location>
        <begin position="95"/>
        <end position="146"/>
    </location>
</feature>
<dbReference type="PROSITE" id="PS00138">
    <property type="entry name" value="SUBTILASE_SER"/>
    <property type="match status" value="1"/>
</dbReference>
<evidence type="ECO:0000256" key="1">
    <source>
        <dbReference type="ARBA" id="ARBA00011073"/>
    </source>
</evidence>
<accession>A0A367FQE3</accession>
<evidence type="ECO:0000256" key="3">
    <source>
        <dbReference type="ARBA" id="ARBA00022525"/>
    </source>
</evidence>
<dbReference type="EMBL" id="QOIL01000003">
    <property type="protein sequence ID" value="RCG32062.1"/>
    <property type="molecule type" value="Genomic_DNA"/>
</dbReference>
<dbReference type="CDD" id="cd07474">
    <property type="entry name" value="Peptidases_S8_subtilisin_Vpr-like"/>
    <property type="match status" value="1"/>
</dbReference>
<feature type="domain" description="Peptidase S8/S53" evidence="13">
    <location>
        <begin position="174"/>
        <end position="627"/>
    </location>
</feature>
<feature type="active site" description="Charge relay system" evidence="8 9">
    <location>
        <position position="252"/>
    </location>
</feature>
<dbReference type="GO" id="GO:0004252">
    <property type="term" value="F:serine-type endopeptidase activity"/>
    <property type="evidence" value="ECO:0007669"/>
    <property type="project" value="UniProtKB-UniRule"/>
</dbReference>
<keyword evidence="3" id="KW-0964">Secreted</keyword>
<feature type="active site" description="Charge relay system" evidence="8 9">
    <location>
        <position position="590"/>
    </location>
</feature>
<dbReference type="PROSITE" id="PS00136">
    <property type="entry name" value="SUBTILASE_ASP"/>
    <property type="match status" value="1"/>
</dbReference>
<evidence type="ECO:0000256" key="6">
    <source>
        <dbReference type="ARBA" id="ARBA00022801"/>
    </source>
</evidence>
<keyword evidence="6 9" id="KW-0378">Hydrolase</keyword>
<evidence type="ECO:0000256" key="7">
    <source>
        <dbReference type="ARBA" id="ARBA00022825"/>
    </source>
</evidence>
<feature type="signal peptide" evidence="12">
    <location>
        <begin position="1"/>
        <end position="29"/>
    </location>
</feature>
<dbReference type="SUPFAM" id="SSF52743">
    <property type="entry name" value="Subtilisin-like"/>
    <property type="match status" value="1"/>
</dbReference>
<evidence type="ECO:0000259" key="15">
    <source>
        <dbReference type="Pfam" id="PF05922"/>
    </source>
</evidence>
<dbReference type="Pfam" id="PF05922">
    <property type="entry name" value="Inhibitor_I9"/>
    <property type="match status" value="1"/>
</dbReference>
<protein>
    <submittedName>
        <fullName evidence="16">Peptidase S8 and S53 subtilisin kexin sedolisin</fullName>
    </submittedName>
</protein>
<dbReference type="GO" id="GO:0005975">
    <property type="term" value="P:carbohydrate metabolic process"/>
    <property type="evidence" value="ECO:0007669"/>
    <property type="project" value="UniProtKB-ARBA"/>
</dbReference>
<dbReference type="PROSITE" id="PS00137">
    <property type="entry name" value="SUBTILASE_HIS"/>
    <property type="match status" value="1"/>
</dbReference>
<dbReference type="Gene3D" id="3.40.50.200">
    <property type="entry name" value="Peptidase S8/S53 domain"/>
    <property type="match status" value="2"/>
</dbReference>
<dbReference type="OrthoDB" id="614750at2"/>
<sequence length="1044" mass="105169">MKRRLLFGAVLASASVAIPPAVIPSTANAEPARPPAFQHLPGTYNYSGFRPAVLDTARSLKVLIQVTGTPVGDAAADAEDAGRSVDKPSLRSALRTERQSVEEKVKAEGGKVLATYTDSFNGIAATIPARSLSAIAETPKVVSVHPVRTFSRDNTAGVPYIGAPQVWQDLGKTGDGVKVAIIDTGVDYTHANFGGSGDPADFERNDGTVIEPGTFPTAKVIGGYDFVGDDYDDNIPTSVPKPDPDPLDCNGHGSHVAGSAAGFGVDAGGRTYAGPYDSTTHSKSFKIGPGVAPKALIMAYRVFGCEGSASEDVIVSAMERALKDGANVVNMSLGSPFGRVDEPSAQAVRTLTRAGVTVVASAGNSGPNAYITGAPAVAPTAISVAALDAARAQLPAAKISADGTEIVAQNSNEAALPSGTLPIAVLRTSYPSGPVSLGCDPADYTAYPGGVTGKLVITLRGVCARVKRAILGQKAGAAAVAMINTDAAYPPIEGPITSDPDTGEPYTVTIPFLGIKSTDRAAATSLDGKSTALTAMAVPNPGYAKLASFSSGGPGNGASALKPDVTAPGVAIVSTGVGTGSGPATISGTSMASPMTAGVAALVKQAHPRWRPGQIKAAIVSTADASTKIAGYTARVAGSGVVAARQAVAATVLGETGHGGGNLSFGLQSLTGAYRQSETFTIRNTGKASVTYDLAAAFTGQSYGAQATVSPASVTVGPESSRDVRVTLSLTAQAVAALPAAETSNFGSLVHIQGAVTATPRAAAEGVYPLRAAFLLVPDAQSEATTSQPGKYTVSGGVAATSVKVQNKGAHAGAADVYAWGITDSEDVRGAEDSMDVRAAGVQALPGSVLGGADTDRTLVFAVNTSGRWSNASANEFDIPIDVTGDGTADYVLVGADYGLVTAGSSDGRFATFVFKADGSLVDTWVATAPMNGGTLLMPVLASQVGLAEGASRFTYSVSASSKVPAGLVDDTEPAAFDAFAPAVSTGAYVPLEPGASSTIALTADPARLASTPVKGWLVVSLDDRSGSPEADKVPLGKVPTVKP</sequence>
<keyword evidence="5 12" id="KW-0732">Signal</keyword>
<keyword evidence="7 9" id="KW-0720">Serine protease</keyword>
<dbReference type="Pfam" id="PF00082">
    <property type="entry name" value="Peptidase_S8"/>
    <property type="match status" value="1"/>
</dbReference>
<dbReference type="InterPro" id="IPR023827">
    <property type="entry name" value="Peptidase_S8_Asp-AS"/>
</dbReference>
<dbReference type="AlphaFoldDB" id="A0A367FQE3"/>
<dbReference type="PANTHER" id="PTHR43806:SF65">
    <property type="entry name" value="SERINE PROTEASE APRX"/>
    <property type="match status" value="1"/>
</dbReference>
<evidence type="ECO:0000313" key="17">
    <source>
        <dbReference type="Proteomes" id="UP000253094"/>
    </source>
</evidence>
<dbReference type="PANTHER" id="PTHR43806">
    <property type="entry name" value="PEPTIDASE S8"/>
    <property type="match status" value="1"/>
</dbReference>
<feature type="compositionally biased region" description="Basic and acidic residues" evidence="11">
    <location>
        <begin position="1025"/>
        <end position="1035"/>
    </location>
</feature>
<dbReference type="InterPro" id="IPR046450">
    <property type="entry name" value="PA_dom_sf"/>
</dbReference>
<dbReference type="Gene3D" id="3.30.70.80">
    <property type="entry name" value="Peptidase S8 propeptide/proteinase inhibitor I9"/>
    <property type="match status" value="1"/>
</dbReference>
<reference evidence="16 17" key="1">
    <citation type="submission" date="2018-06" db="EMBL/GenBank/DDBJ databases">
        <title>Sphaerisporangium craniellae sp. nov., isolated from a marine sponge in the South China Sea.</title>
        <authorList>
            <person name="Li L."/>
        </authorList>
    </citation>
    <scope>NUCLEOTIDE SEQUENCE [LARGE SCALE GENOMIC DNA]</scope>
    <source>
        <strain evidence="16 17">CCTCC AA 208026</strain>
    </source>
</reference>
<dbReference type="InterPro" id="IPR013783">
    <property type="entry name" value="Ig-like_fold"/>
</dbReference>
<keyword evidence="2" id="KW-0134">Cell wall</keyword>
<dbReference type="InterPro" id="IPR050131">
    <property type="entry name" value="Peptidase_S8_subtilisin-like"/>
</dbReference>
<dbReference type="RefSeq" id="WP_114027677.1">
    <property type="nucleotide sequence ID" value="NZ_QOIL01000003.1"/>
</dbReference>
<evidence type="ECO:0000256" key="10">
    <source>
        <dbReference type="RuleBase" id="RU003355"/>
    </source>
</evidence>
<dbReference type="InterPro" id="IPR034213">
    <property type="entry name" value="S8_Vpr-like"/>
</dbReference>
<evidence type="ECO:0000259" key="13">
    <source>
        <dbReference type="Pfam" id="PF00082"/>
    </source>
</evidence>
<evidence type="ECO:0000313" key="16">
    <source>
        <dbReference type="EMBL" id="RCG32062.1"/>
    </source>
</evidence>
<dbReference type="SUPFAM" id="SSF52025">
    <property type="entry name" value="PA domain"/>
    <property type="match status" value="1"/>
</dbReference>
<gene>
    <name evidence="16" type="ORF">DQ384_05920</name>
</gene>
<dbReference type="InterPro" id="IPR000209">
    <property type="entry name" value="Peptidase_S8/S53_dom"/>
</dbReference>
<proteinExistence type="inferred from homology"/>
<name>A0A367FQE3_9ACTN</name>
<evidence type="ECO:0000259" key="14">
    <source>
        <dbReference type="Pfam" id="PF02225"/>
    </source>
</evidence>
<dbReference type="InterPro" id="IPR036852">
    <property type="entry name" value="Peptidase_S8/S53_dom_sf"/>
</dbReference>
<evidence type="ECO:0000256" key="11">
    <source>
        <dbReference type="SAM" id="MobiDB-lite"/>
    </source>
</evidence>
<feature type="domain" description="PA" evidence="14">
    <location>
        <begin position="436"/>
        <end position="519"/>
    </location>
</feature>
<evidence type="ECO:0000256" key="5">
    <source>
        <dbReference type="ARBA" id="ARBA00022729"/>
    </source>
</evidence>
<dbReference type="InterPro" id="IPR037045">
    <property type="entry name" value="S8pro/Inhibitor_I9_sf"/>
</dbReference>
<evidence type="ECO:0000256" key="2">
    <source>
        <dbReference type="ARBA" id="ARBA00022512"/>
    </source>
</evidence>
<keyword evidence="17" id="KW-1185">Reference proteome</keyword>
<evidence type="ECO:0000256" key="8">
    <source>
        <dbReference type="PIRSR" id="PIRSR615500-1"/>
    </source>
</evidence>
<dbReference type="Pfam" id="PF02225">
    <property type="entry name" value="PA"/>
    <property type="match status" value="1"/>
</dbReference>
<organism evidence="16 17">
    <name type="scientific">Sphaerisporangium album</name>
    <dbReference type="NCBI Taxonomy" id="509200"/>
    <lineage>
        <taxon>Bacteria</taxon>
        <taxon>Bacillati</taxon>
        <taxon>Actinomycetota</taxon>
        <taxon>Actinomycetes</taxon>
        <taxon>Streptosporangiales</taxon>
        <taxon>Streptosporangiaceae</taxon>
        <taxon>Sphaerisporangium</taxon>
    </lineage>
</organism>
<dbReference type="Proteomes" id="UP000253094">
    <property type="component" value="Unassembled WGS sequence"/>
</dbReference>
<keyword evidence="4 9" id="KW-0645">Protease</keyword>
<dbReference type="PROSITE" id="PS51892">
    <property type="entry name" value="SUBTILASE"/>
    <property type="match status" value="1"/>
</dbReference>
<dbReference type="GO" id="GO:0006508">
    <property type="term" value="P:proteolysis"/>
    <property type="evidence" value="ECO:0007669"/>
    <property type="project" value="UniProtKB-KW"/>
</dbReference>
<dbReference type="InterPro" id="IPR015500">
    <property type="entry name" value="Peptidase_S8_subtilisin-rel"/>
</dbReference>
<evidence type="ECO:0000256" key="4">
    <source>
        <dbReference type="ARBA" id="ARBA00022670"/>
    </source>
</evidence>
<dbReference type="InterPro" id="IPR010259">
    <property type="entry name" value="S8pro/Inhibitor_I9"/>
</dbReference>
<dbReference type="Gene3D" id="2.60.40.10">
    <property type="entry name" value="Immunoglobulins"/>
    <property type="match status" value="1"/>
</dbReference>
<feature type="region of interest" description="Disordered" evidence="11">
    <location>
        <begin position="1025"/>
        <end position="1044"/>
    </location>
</feature>
<feature type="chain" id="PRO_5017084487" evidence="12">
    <location>
        <begin position="30"/>
        <end position="1044"/>
    </location>
</feature>
<dbReference type="InterPro" id="IPR022398">
    <property type="entry name" value="Peptidase_S8_His-AS"/>
</dbReference>
<dbReference type="InterPro" id="IPR023828">
    <property type="entry name" value="Peptidase_S8_Ser-AS"/>
</dbReference>
<dbReference type="PRINTS" id="PR00723">
    <property type="entry name" value="SUBTILISIN"/>
</dbReference>
<feature type="active site" description="Charge relay system" evidence="8 9">
    <location>
        <position position="183"/>
    </location>
</feature>
<evidence type="ECO:0000256" key="9">
    <source>
        <dbReference type="PROSITE-ProRule" id="PRU01240"/>
    </source>
</evidence>
<dbReference type="InterPro" id="IPR003137">
    <property type="entry name" value="PA_domain"/>
</dbReference>
<evidence type="ECO:0000256" key="12">
    <source>
        <dbReference type="SAM" id="SignalP"/>
    </source>
</evidence>
<comment type="similarity">
    <text evidence="1 9 10">Belongs to the peptidase S8 family.</text>
</comment>